<evidence type="ECO:0000259" key="12">
    <source>
        <dbReference type="Pfam" id="PF02434"/>
    </source>
</evidence>
<sequence>MSSLWHRLPQVFSMCTCRFLPTGRTVTMQSIRWLPLGSAGILQRYRTSRRAEQNADETMVKLKSGQLHLFTGFVTGFVCAFMLILNIYDVHIDISCWSTSSSSDCSTSTAAHRFERDLAPDIRVLCMVLTCPENVELKAQHVHATWGKRCNKLIFVSSENYDPLGVVKVVEPHAGSYNDLWNKTREGFRYVWREYGDQYDWFVKADDDTYIIMENMRRMLNVYDPAMPLYFGYQMKRYNVSYMSGGASYVLSREALHRFMSEAYSSEKICPAVREWGIEDFYMGVCLQNVGVHFIDSQRALPEENKTKFFPLDVGVFVSTNNDSIPDWLPQMSVSRIETGKDCCSNYSIAFHYITPGRMYLFDFLLYNLRIFGRNYEEQRPARLTNDEVLERFPLENNSEIRDLTNMLNKPANF</sequence>
<keyword evidence="11" id="KW-0472">Membrane</keyword>
<keyword evidence="9" id="KW-0735">Signal-anchor</keyword>
<evidence type="ECO:0000256" key="1">
    <source>
        <dbReference type="ARBA" id="ARBA00004606"/>
    </source>
</evidence>
<reference evidence="13" key="1">
    <citation type="journal article" date="1997" name="Nucleic Acids Res.">
        <title>tRNAscan-SE: a program for improved detection of transfer RNA genes in genomic sequence.</title>
        <authorList>
            <person name="Lowe T.M."/>
            <person name="Eddy S.R."/>
        </authorList>
    </citation>
    <scope>NUCLEOTIDE SEQUENCE [LARGE SCALE GENOMIC DNA]</scope>
</reference>
<dbReference type="InterPro" id="IPR026050">
    <property type="entry name" value="C1GALT1/C1GALT1_chp1"/>
</dbReference>
<protein>
    <recommendedName>
        <fullName evidence="4">N-acetylgalactosaminide beta-1,3-galactosyltransferase</fullName>
        <ecNumber evidence="4">2.4.1.122</ecNumber>
    </recommendedName>
</protein>
<keyword evidence="6" id="KW-0808">Transferase</keyword>
<evidence type="ECO:0000256" key="8">
    <source>
        <dbReference type="ARBA" id="ARBA00022741"/>
    </source>
</evidence>
<accession>A0ABM1NP47</accession>
<feature type="domain" description="Fringe-like glycosyltransferase" evidence="12">
    <location>
        <begin position="193"/>
        <end position="298"/>
    </location>
</feature>
<gene>
    <name evidence="14" type="primary">LOC108609523</name>
</gene>
<name>A0ABM1NP47_DROAR</name>
<dbReference type="RefSeq" id="XP_017856733.1">
    <property type="nucleotide sequence ID" value="XM_018001244.1"/>
</dbReference>
<evidence type="ECO:0000313" key="13">
    <source>
        <dbReference type="Proteomes" id="UP000694904"/>
    </source>
</evidence>
<keyword evidence="7" id="KW-0812">Transmembrane</keyword>
<evidence type="ECO:0000256" key="9">
    <source>
        <dbReference type="ARBA" id="ARBA00022968"/>
    </source>
</evidence>
<keyword evidence="13" id="KW-1185">Reference proteome</keyword>
<keyword evidence="8" id="KW-0547">Nucleotide-binding</keyword>
<dbReference type="InterPro" id="IPR003378">
    <property type="entry name" value="Fringe-like_glycosylTrfase"/>
</dbReference>
<comment type="pathway">
    <text evidence="2">Protein modification; protein glycosylation.</text>
</comment>
<evidence type="ECO:0000256" key="7">
    <source>
        <dbReference type="ARBA" id="ARBA00022692"/>
    </source>
</evidence>
<dbReference type="Pfam" id="PF02434">
    <property type="entry name" value="Fringe"/>
    <property type="match status" value="1"/>
</dbReference>
<organism evidence="13 14">
    <name type="scientific">Drosophila arizonae</name>
    <name type="common">Fruit fly</name>
    <dbReference type="NCBI Taxonomy" id="7263"/>
    <lineage>
        <taxon>Eukaryota</taxon>
        <taxon>Metazoa</taxon>
        <taxon>Ecdysozoa</taxon>
        <taxon>Arthropoda</taxon>
        <taxon>Hexapoda</taxon>
        <taxon>Insecta</taxon>
        <taxon>Pterygota</taxon>
        <taxon>Neoptera</taxon>
        <taxon>Endopterygota</taxon>
        <taxon>Diptera</taxon>
        <taxon>Brachycera</taxon>
        <taxon>Muscomorpha</taxon>
        <taxon>Ephydroidea</taxon>
        <taxon>Drosophilidae</taxon>
        <taxon>Drosophila</taxon>
    </lineage>
</organism>
<keyword evidence="5" id="KW-0328">Glycosyltransferase</keyword>
<dbReference type="EC" id="2.4.1.122" evidence="4"/>
<evidence type="ECO:0000256" key="2">
    <source>
        <dbReference type="ARBA" id="ARBA00004922"/>
    </source>
</evidence>
<evidence type="ECO:0000256" key="6">
    <source>
        <dbReference type="ARBA" id="ARBA00022679"/>
    </source>
</evidence>
<comment type="subcellular location">
    <subcellularLocation>
        <location evidence="1">Membrane</location>
        <topology evidence="1">Single-pass type II membrane protein</topology>
    </subcellularLocation>
</comment>
<evidence type="ECO:0000256" key="11">
    <source>
        <dbReference type="ARBA" id="ARBA00023136"/>
    </source>
</evidence>
<reference evidence="13" key="2">
    <citation type="journal article" date="2016" name="G3 (Bethesda)">
        <title>Genome Evolution in Three Species of Cactophilic Drosophila.</title>
        <authorList>
            <person name="Sanchez-Flores A."/>
            <person name="Penazola F."/>
            <person name="Carpinteyro-Ponce J."/>
            <person name="Nazario-Yepiz N."/>
            <person name="Abreu-Goodger C."/>
            <person name="Machado C.A."/>
            <person name="Markow T.A."/>
        </authorList>
    </citation>
    <scope>NUCLEOTIDE SEQUENCE [LARGE SCALE GENOMIC DNA]</scope>
</reference>
<dbReference type="Proteomes" id="UP000694904">
    <property type="component" value="Chromosome 3"/>
</dbReference>
<evidence type="ECO:0000256" key="10">
    <source>
        <dbReference type="ARBA" id="ARBA00022989"/>
    </source>
</evidence>
<evidence type="ECO:0000256" key="3">
    <source>
        <dbReference type="ARBA" id="ARBA00006462"/>
    </source>
</evidence>
<dbReference type="Gene3D" id="3.90.550.50">
    <property type="match status" value="1"/>
</dbReference>
<dbReference type="PANTHER" id="PTHR23033:SF14">
    <property type="entry name" value="GLYCOPROTEIN-N-ACETYLGALACTOSAMINE 3-BETA-GALACTOSYLTRANSFERASE 1-RELATED"/>
    <property type="match status" value="1"/>
</dbReference>
<proteinExistence type="inferred from homology"/>
<reference evidence="14" key="3">
    <citation type="submission" date="2025-08" db="UniProtKB">
        <authorList>
            <consortium name="RefSeq"/>
        </authorList>
    </citation>
    <scope>IDENTIFICATION</scope>
    <source>
        <tissue evidence="14">Whole organism</tissue>
    </source>
</reference>
<evidence type="ECO:0000256" key="4">
    <source>
        <dbReference type="ARBA" id="ARBA00012557"/>
    </source>
</evidence>
<dbReference type="PANTHER" id="PTHR23033">
    <property type="entry name" value="BETA1,3-GALACTOSYLTRANSFERASE"/>
    <property type="match status" value="1"/>
</dbReference>
<evidence type="ECO:0000313" key="14">
    <source>
        <dbReference type="RefSeq" id="XP_017856733.1"/>
    </source>
</evidence>
<evidence type="ECO:0000256" key="5">
    <source>
        <dbReference type="ARBA" id="ARBA00022676"/>
    </source>
</evidence>
<comment type="similarity">
    <text evidence="3">Belongs to the glycosyltransferase 31 family. Beta3-Gal-T subfamily.</text>
</comment>
<dbReference type="GeneID" id="108609523"/>
<keyword evidence="10" id="KW-1133">Transmembrane helix</keyword>